<gene>
    <name evidence="2" type="ORF">C8A01DRAFT_34096</name>
</gene>
<evidence type="ECO:0000313" key="2">
    <source>
        <dbReference type="EMBL" id="KAK4041845.1"/>
    </source>
</evidence>
<accession>A0AAN6PNP0</accession>
<feature type="compositionally biased region" description="Low complexity" evidence="1">
    <location>
        <begin position="279"/>
        <end position="294"/>
    </location>
</feature>
<comment type="caution">
    <text evidence="2">The sequence shown here is derived from an EMBL/GenBank/DDBJ whole genome shotgun (WGS) entry which is preliminary data.</text>
</comment>
<sequence>MSRLYRPFRTLFGSAKIASRLSGGQTVRIERVKFKKRRSATRVLSTVIKSALVFQLLMWAIPPTPADTTKESEGRDGDKEAPTFIPLPLTTKKLPPQPYSKSDPEWQEFIRISNDRQLQHRIRHYIAEYVLEIATQHPVAIARIGKEVRLGRYWMGFEYPRMAPPVYERTGILITDDAVALVTRPHDPWIAKQLDRALNPRPLALGVWAFGTAMVKQTALDVAKYFGFASETPSSAPARPTLGPPPPLPSDPRAQVQNSLEQIRQQATRRPEEVDNRGSMSSSASAPSASPSKPIGVGKPAPDQNNQETSKQKPSAEDLVLSLAGSEPWKKLKQTYDRERRPFRADPPRGSIYVSGLVELETPKAWVVFDVTMWYDPKTKARAPFTTSLYLRRITPKYGLRPNELPPTL</sequence>
<feature type="region of interest" description="Disordered" evidence="1">
    <location>
        <begin position="65"/>
        <end position="87"/>
    </location>
</feature>
<feature type="compositionally biased region" description="Basic and acidic residues" evidence="1">
    <location>
        <begin position="68"/>
        <end position="81"/>
    </location>
</feature>
<dbReference type="AlphaFoldDB" id="A0AAN6PNP0"/>
<reference evidence="3" key="1">
    <citation type="journal article" date="2023" name="Mol. Phylogenet. Evol.">
        <title>Genome-scale phylogeny and comparative genomics of the fungal order Sordariales.</title>
        <authorList>
            <person name="Hensen N."/>
            <person name="Bonometti L."/>
            <person name="Westerberg I."/>
            <person name="Brannstrom I.O."/>
            <person name="Guillou S."/>
            <person name="Cros-Aarteil S."/>
            <person name="Calhoun S."/>
            <person name="Haridas S."/>
            <person name="Kuo A."/>
            <person name="Mondo S."/>
            <person name="Pangilinan J."/>
            <person name="Riley R."/>
            <person name="LaButti K."/>
            <person name="Andreopoulos B."/>
            <person name="Lipzen A."/>
            <person name="Chen C."/>
            <person name="Yan M."/>
            <person name="Daum C."/>
            <person name="Ng V."/>
            <person name="Clum A."/>
            <person name="Steindorff A."/>
            <person name="Ohm R.A."/>
            <person name="Martin F."/>
            <person name="Silar P."/>
            <person name="Natvig D.O."/>
            <person name="Lalanne C."/>
            <person name="Gautier V."/>
            <person name="Ament-Velasquez S.L."/>
            <person name="Kruys A."/>
            <person name="Hutchinson M.I."/>
            <person name="Powell A.J."/>
            <person name="Barry K."/>
            <person name="Miller A.N."/>
            <person name="Grigoriev I.V."/>
            <person name="Debuchy R."/>
            <person name="Gladieux P."/>
            <person name="Hiltunen Thoren M."/>
            <person name="Johannesson H."/>
        </authorList>
    </citation>
    <scope>NUCLEOTIDE SEQUENCE [LARGE SCALE GENOMIC DNA]</scope>
    <source>
        <strain evidence="3">CBS 284.82</strain>
    </source>
</reference>
<dbReference type="EMBL" id="MU854350">
    <property type="protein sequence ID" value="KAK4041845.1"/>
    <property type="molecule type" value="Genomic_DNA"/>
</dbReference>
<evidence type="ECO:0000256" key="1">
    <source>
        <dbReference type="SAM" id="MobiDB-lite"/>
    </source>
</evidence>
<organism evidence="2 3">
    <name type="scientific">Parachaetomium inaequale</name>
    <dbReference type="NCBI Taxonomy" id="2588326"/>
    <lineage>
        <taxon>Eukaryota</taxon>
        <taxon>Fungi</taxon>
        <taxon>Dikarya</taxon>
        <taxon>Ascomycota</taxon>
        <taxon>Pezizomycotina</taxon>
        <taxon>Sordariomycetes</taxon>
        <taxon>Sordariomycetidae</taxon>
        <taxon>Sordariales</taxon>
        <taxon>Chaetomiaceae</taxon>
        <taxon>Parachaetomium</taxon>
    </lineage>
</organism>
<keyword evidence="3" id="KW-1185">Reference proteome</keyword>
<feature type="compositionally biased region" description="Polar residues" evidence="1">
    <location>
        <begin position="255"/>
        <end position="268"/>
    </location>
</feature>
<feature type="region of interest" description="Disordered" evidence="1">
    <location>
        <begin position="232"/>
        <end position="318"/>
    </location>
</feature>
<evidence type="ECO:0000313" key="3">
    <source>
        <dbReference type="Proteomes" id="UP001303115"/>
    </source>
</evidence>
<proteinExistence type="predicted"/>
<protein>
    <submittedName>
        <fullName evidence="2">Uncharacterized protein</fullName>
    </submittedName>
</protein>
<name>A0AAN6PNP0_9PEZI</name>
<dbReference type="Proteomes" id="UP001303115">
    <property type="component" value="Unassembled WGS sequence"/>
</dbReference>